<sequence length="65" mass="6941">MYKSTPSCPSMSMSIAIPIFLSPSISLPTYLSAHLLSSVLFTKNPSSLCPPTKKPKKSQTALPST</sequence>
<reference evidence="1" key="1">
    <citation type="journal article" date="2020" name="Stud. Mycol.">
        <title>101 Dothideomycetes genomes: a test case for predicting lifestyles and emergence of pathogens.</title>
        <authorList>
            <person name="Haridas S."/>
            <person name="Albert R."/>
            <person name="Binder M."/>
            <person name="Bloem J."/>
            <person name="Labutti K."/>
            <person name="Salamov A."/>
            <person name="Andreopoulos B."/>
            <person name="Baker S."/>
            <person name="Barry K."/>
            <person name="Bills G."/>
            <person name="Bluhm B."/>
            <person name="Cannon C."/>
            <person name="Castanera R."/>
            <person name="Culley D."/>
            <person name="Daum C."/>
            <person name="Ezra D."/>
            <person name="Gonzalez J."/>
            <person name="Henrissat B."/>
            <person name="Kuo A."/>
            <person name="Liang C."/>
            <person name="Lipzen A."/>
            <person name="Lutzoni F."/>
            <person name="Magnuson J."/>
            <person name="Mondo S."/>
            <person name="Nolan M."/>
            <person name="Ohm R."/>
            <person name="Pangilinan J."/>
            <person name="Park H.-J."/>
            <person name="Ramirez L."/>
            <person name="Alfaro M."/>
            <person name="Sun H."/>
            <person name="Tritt A."/>
            <person name="Yoshinaga Y."/>
            <person name="Zwiers L.-H."/>
            <person name="Turgeon B."/>
            <person name="Goodwin S."/>
            <person name="Spatafora J."/>
            <person name="Crous P."/>
            <person name="Grigoriev I."/>
        </authorList>
    </citation>
    <scope>NUCLEOTIDE SEQUENCE</scope>
    <source>
        <strain evidence="1">CBS 122681</strain>
    </source>
</reference>
<protein>
    <submittedName>
        <fullName evidence="1">Uncharacterized protein</fullName>
    </submittedName>
</protein>
<dbReference type="AlphaFoldDB" id="A0A6A6T9C2"/>
<gene>
    <name evidence="1" type="ORF">K491DRAFT_692868</name>
</gene>
<organism evidence="1 2">
    <name type="scientific">Lophiostoma macrostomum CBS 122681</name>
    <dbReference type="NCBI Taxonomy" id="1314788"/>
    <lineage>
        <taxon>Eukaryota</taxon>
        <taxon>Fungi</taxon>
        <taxon>Dikarya</taxon>
        <taxon>Ascomycota</taxon>
        <taxon>Pezizomycotina</taxon>
        <taxon>Dothideomycetes</taxon>
        <taxon>Pleosporomycetidae</taxon>
        <taxon>Pleosporales</taxon>
        <taxon>Lophiostomataceae</taxon>
        <taxon>Lophiostoma</taxon>
    </lineage>
</organism>
<name>A0A6A6T9C2_9PLEO</name>
<dbReference type="EMBL" id="MU004348">
    <property type="protein sequence ID" value="KAF2655533.1"/>
    <property type="molecule type" value="Genomic_DNA"/>
</dbReference>
<evidence type="ECO:0000313" key="2">
    <source>
        <dbReference type="Proteomes" id="UP000799324"/>
    </source>
</evidence>
<keyword evidence="2" id="KW-1185">Reference proteome</keyword>
<accession>A0A6A6T9C2</accession>
<dbReference type="Proteomes" id="UP000799324">
    <property type="component" value="Unassembled WGS sequence"/>
</dbReference>
<evidence type="ECO:0000313" key="1">
    <source>
        <dbReference type="EMBL" id="KAF2655533.1"/>
    </source>
</evidence>
<proteinExistence type="predicted"/>